<dbReference type="GO" id="GO:0015031">
    <property type="term" value="P:protein transport"/>
    <property type="evidence" value="ECO:0007669"/>
    <property type="project" value="UniProtKB-KW"/>
</dbReference>
<keyword evidence="6" id="KW-0333">Golgi apparatus</keyword>
<dbReference type="WBParaSite" id="ECPE_0000781901-mRNA-1">
    <property type="protein sequence ID" value="ECPE_0000781901-mRNA-1"/>
    <property type="gene ID" value="ECPE_0000781901"/>
</dbReference>
<evidence type="ECO:0000256" key="5">
    <source>
        <dbReference type="ARBA" id="ARBA00022927"/>
    </source>
</evidence>
<accession>A0A183ALG5</accession>
<dbReference type="PANTHER" id="PTHR12961:SF0">
    <property type="entry name" value="CONSERVED OLIGOMERIC GOLGI COMPLEX SUBUNIT 2"/>
    <property type="match status" value="1"/>
</dbReference>
<evidence type="ECO:0000256" key="1">
    <source>
        <dbReference type="ARBA" id="ARBA00004395"/>
    </source>
</evidence>
<name>A0A183ALG5_9TREM</name>
<dbReference type="AlphaFoldDB" id="A0A183ALG5"/>
<dbReference type="PANTHER" id="PTHR12961">
    <property type="entry name" value="CONSERVED OLIGOMERIC GOLGI COMPLEX COMPONENT 2"/>
    <property type="match status" value="1"/>
</dbReference>
<dbReference type="InterPro" id="IPR024602">
    <property type="entry name" value="COG_su2_N"/>
</dbReference>
<dbReference type="GO" id="GO:0006891">
    <property type="term" value="P:intra-Golgi vesicle-mediated transport"/>
    <property type="evidence" value="ECO:0007669"/>
    <property type="project" value="TreeGrafter"/>
</dbReference>
<evidence type="ECO:0000259" key="10">
    <source>
        <dbReference type="Pfam" id="PF06148"/>
    </source>
</evidence>
<dbReference type="EMBL" id="UZAN01045096">
    <property type="protein sequence ID" value="VDP82065.1"/>
    <property type="molecule type" value="Genomic_DNA"/>
</dbReference>
<evidence type="ECO:0000313" key="12">
    <source>
        <dbReference type="Proteomes" id="UP000272942"/>
    </source>
</evidence>
<proteinExistence type="inferred from homology"/>
<reference evidence="11 12" key="2">
    <citation type="submission" date="2018-11" db="EMBL/GenBank/DDBJ databases">
        <authorList>
            <consortium name="Pathogen Informatics"/>
        </authorList>
    </citation>
    <scope>NUCLEOTIDE SEQUENCE [LARGE SCALE GENOMIC DNA]</scope>
    <source>
        <strain evidence="11 12">Egypt</strain>
    </source>
</reference>
<feature type="domain" description="Conserved oligomeric Golgi complex subunit 2 N-terminal" evidence="10">
    <location>
        <begin position="49"/>
        <end position="121"/>
    </location>
</feature>
<keyword evidence="4" id="KW-0813">Transport</keyword>
<evidence type="ECO:0000256" key="2">
    <source>
        <dbReference type="ARBA" id="ARBA00007603"/>
    </source>
</evidence>
<comment type="similarity">
    <text evidence="2">Belongs to the COG2 family.</text>
</comment>
<dbReference type="GO" id="GO:0007030">
    <property type="term" value="P:Golgi organization"/>
    <property type="evidence" value="ECO:0007669"/>
    <property type="project" value="InterPro"/>
</dbReference>
<comment type="subcellular location">
    <subcellularLocation>
        <location evidence="1">Golgi apparatus membrane</location>
        <topology evidence="1">Peripheral membrane protein</topology>
    </subcellularLocation>
</comment>
<evidence type="ECO:0000256" key="8">
    <source>
        <dbReference type="ARBA" id="ARBA00031344"/>
    </source>
</evidence>
<organism evidence="13">
    <name type="scientific">Echinostoma caproni</name>
    <dbReference type="NCBI Taxonomy" id="27848"/>
    <lineage>
        <taxon>Eukaryota</taxon>
        <taxon>Metazoa</taxon>
        <taxon>Spiralia</taxon>
        <taxon>Lophotrochozoa</taxon>
        <taxon>Platyhelminthes</taxon>
        <taxon>Trematoda</taxon>
        <taxon>Digenea</taxon>
        <taxon>Plagiorchiida</taxon>
        <taxon>Echinostomata</taxon>
        <taxon>Echinostomatoidea</taxon>
        <taxon>Echinostomatidae</taxon>
        <taxon>Echinostoma</taxon>
    </lineage>
</organism>
<keyword evidence="12" id="KW-1185">Reference proteome</keyword>
<evidence type="ECO:0000256" key="3">
    <source>
        <dbReference type="ARBA" id="ARBA00020977"/>
    </source>
</evidence>
<protein>
    <recommendedName>
        <fullName evidence="3">Conserved oligomeric Golgi complex subunit 2</fullName>
    </recommendedName>
    <alternativeName>
        <fullName evidence="8">Component of oligomeric Golgi complex 2</fullName>
    </alternativeName>
</protein>
<evidence type="ECO:0000256" key="4">
    <source>
        <dbReference type="ARBA" id="ARBA00022448"/>
    </source>
</evidence>
<evidence type="ECO:0000256" key="6">
    <source>
        <dbReference type="ARBA" id="ARBA00023034"/>
    </source>
</evidence>
<evidence type="ECO:0000313" key="13">
    <source>
        <dbReference type="WBParaSite" id="ECPE_0000781901-mRNA-1"/>
    </source>
</evidence>
<keyword evidence="9" id="KW-0175">Coiled coil</keyword>
<dbReference type="Pfam" id="PF06148">
    <property type="entry name" value="COG2_N"/>
    <property type="match status" value="1"/>
</dbReference>
<sequence>MLITDSDQPVTILNRSDLEGTMSTSALRQPHKLLLEDTFDIAPTGLKFCFDRECFLNDNFLSDEFILSQDARGTSLEQMRDSLLQYSNILKSSLVELINQDYADFVNLSTNLVGLDKAIDVIATPLNDLESSVQEVLNQLSSIEEQLSSQLKERQRIREKKELLNSLQIIDGCVSRLERWLTNTGVEPALTEHRSTDEIPVVSARTKQTTSGTGDTEDGVNDAHETLLIGTDLDAVEGVSDWPAEFYANCSYVCLGFNANNL</sequence>
<keyword evidence="5" id="KW-0653">Protein transport</keyword>
<dbReference type="OrthoDB" id="332281at2759"/>
<dbReference type="Proteomes" id="UP000272942">
    <property type="component" value="Unassembled WGS sequence"/>
</dbReference>
<dbReference type="GO" id="GO:0000139">
    <property type="term" value="C:Golgi membrane"/>
    <property type="evidence" value="ECO:0007669"/>
    <property type="project" value="UniProtKB-SubCell"/>
</dbReference>
<dbReference type="GO" id="GO:0017119">
    <property type="term" value="C:Golgi transport complex"/>
    <property type="evidence" value="ECO:0007669"/>
    <property type="project" value="TreeGrafter"/>
</dbReference>
<evidence type="ECO:0000313" key="11">
    <source>
        <dbReference type="EMBL" id="VDP82065.1"/>
    </source>
</evidence>
<gene>
    <name evidence="11" type="ORF">ECPE_LOCUS7800</name>
</gene>
<evidence type="ECO:0000256" key="7">
    <source>
        <dbReference type="ARBA" id="ARBA00023136"/>
    </source>
</evidence>
<reference evidence="13" key="1">
    <citation type="submission" date="2016-06" db="UniProtKB">
        <authorList>
            <consortium name="WormBaseParasite"/>
        </authorList>
    </citation>
    <scope>IDENTIFICATION</scope>
</reference>
<dbReference type="InterPro" id="IPR009316">
    <property type="entry name" value="COG2"/>
</dbReference>
<keyword evidence="7" id="KW-0472">Membrane</keyword>
<evidence type="ECO:0000256" key="9">
    <source>
        <dbReference type="SAM" id="Coils"/>
    </source>
</evidence>
<feature type="coiled-coil region" evidence="9">
    <location>
        <begin position="126"/>
        <end position="160"/>
    </location>
</feature>